<name>A0A2P8GAX4_9BACL</name>
<feature type="transmembrane region" description="Helical" evidence="1">
    <location>
        <begin position="7"/>
        <end position="28"/>
    </location>
</feature>
<gene>
    <name evidence="2" type="ORF">B0H99_11276</name>
</gene>
<protein>
    <submittedName>
        <fullName evidence="2">Uncharacterized protein</fullName>
    </submittedName>
</protein>
<feature type="transmembrane region" description="Helical" evidence="1">
    <location>
        <begin position="48"/>
        <end position="66"/>
    </location>
</feature>
<sequence>MSFWKFMLAYMIVYFIQLIYSGSSFFQYPHPIYDGFTWHSLGKGLIEITLFSGLLFGFYGLIDRVAKWHMQARYEKAKQERAVE</sequence>
<proteinExistence type="predicted"/>
<keyword evidence="1" id="KW-0472">Membrane</keyword>
<dbReference type="EMBL" id="PYAT01000012">
    <property type="protein sequence ID" value="PSL31126.1"/>
    <property type="molecule type" value="Genomic_DNA"/>
</dbReference>
<dbReference type="AlphaFoldDB" id="A0A2P8GAX4"/>
<evidence type="ECO:0000256" key="1">
    <source>
        <dbReference type="SAM" id="Phobius"/>
    </source>
</evidence>
<reference evidence="2 3" key="1">
    <citation type="submission" date="2018-03" db="EMBL/GenBank/DDBJ databases">
        <title>Genomic Encyclopedia of Type Strains, Phase III (KMG-III): the genomes of soil and plant-associated and newly described type strains.</title>
        <authorList>
            <person name="Whitman W."/>
        </authorList>
    </citation>
    <scope>NUCLEOTIDE SEQUENCE [LARGE SCALE GENOMIC DNA]</scope>
    <source>
        <strain evidence="2 3">CGMCC 1.12259</strain>
    </source>
</reference>
<dbReference type="OrthoDB" id="2456042at2"/>
<accession>A0A2P8GAX4</accession>
<keyword evidence="1" id="KW-0812">Transmembrane</keyword>
<evidence type="ECO:0000313" key="2">
    <source>
        <dbReference type="EMBL" id="PSL31126.1"/>
    </source>
</evidence>
<dbReference type="RefSeq" id="WP_106534360.1">
    <property type="nucleotide sequence ID" value="NZ_PYAT01000012.1"/>
</dbReference>
<dbReference type="Proteomes" id="UP000242682">
    <property type="component" value="Unassembled WGS sequence"/>
</dbReference>
<evidence type="ECO:0000313" key="3">
    <source>
        <dbReference type="Proteomes" id="UP000242682"/>
    </source>
</evidence>
<keyword evidence="1" id="KW-1133">Transmembrane helix</keyword>
<organism evidence="2 3">
    <name type="scientific">Planomicrobium soli</name>
    <dbReference type="NCBI Taxonomy" id="1176648"/>
    <lineage>
        <taxon>Bacteria</taxon>
        <taxon>Bacillati</taxon>
        <taxon>Bacillota</taxon>
        <taxon>Bacilli</taxon>
        <taxon>Bacillales</taxon>
        <taxon>Caryophanaceae</taxon>
        <taxon>Planomicrobium</taxon>
    </lineage>
</organism>
<comment type="caution">
    <text evidence="2">The sequence shown here is derived from an EMBL/GenBank/DDBJ whole genome shotgun (WGS) entry which is preliminary data.</text>
</comment>
<keyword evidence="3" id="KW-1185">Reference proteome</keyword>